<reference evidence="1 2" key="1">
    <citation type="submission" date="2020-04" db="EMBL/GenBank/DDBJ databases">
        <title>Genome sequence of Altibacter aquimarinus strain ALE3EI.</title>
        <authorList>
            <person name="Oh H.-M."/>
            <person name="Jang D."/>
        </authorList>
    </citation>
    <scope>NUCLEOTIDE SEQUENCE [LARGE SCALE GENOMIC DNA]</scope>
    <source>
        <strain evidence="1 2">ALE3EI</strain>
    </source>
</reference>
<keyword evidence="2" id="KW-1185">Reference proteome</keyword>
<evidence type="ECO:0000313" key="2">
    <source>
        <dbReference type="Proteomes" id="UP000515514"/>
    </source>
</evidence>
<accession>A0A7G8PS84</accession>
<organism evidence="1 2">
    <name type="scientific">Constantimarinum furrinae</name>
    <dbReference type="NCBI Taxonomy" id="2562285"/>
    <lineage>
        <taxon>Bacteria</taxon>
        <taxon>Pseudomonadati</taxon>
        <taxon>Bacteroidota</taxon>
        <taxon>Flavobacteriia</taxon>
        <taxon>Flavobacteriales</taxon>
        <taxon>Flavobacteriaceae</taxon>
        <taxon>Altibacter/Constantimarinum group</taxon>
        <taxon>Constantimarinum</taxon>
    </lineage>
</organism>
<dbReference type="EMBL" id="CP052909">
    <property type="protein sequence ID" value="QNJ97200.1"/>
    <property type="molecule type" value="Genomic_DNA"/>
</dbReference>
<gene>
    <name evidence="1" type="ORF">ALE3EI_0622</name>
</gene>
<dbReference type="KEGG" id="alti:ALE3EI_0622"/>
<proteinExistence type="predicted"/>
<protein>
    <submittedName>
        <fullName evidence="1">Uncharacterized protein</fullName>
    </submittedName>
</protein>
<dbReference type="Proteomes" id="UP000515514">
    <property type="component" value="Chromosome"/>
</dbReference>
<sequence>MLLILAVVLFNGCEDLETNTPAMQGSLDNAFFEATDARASENEDGSFTIIGITDNETLTLKVAAGEERTYNLGGESPNYASFENSLGNIYSTNPEGEGQVIISNWDTTNETLSGTFRFNAVLAGLDTLNVQRGVFFEVPYGTGIVEEGTPPNAGTFLAEIDGTPFNPFTVTAVDSGNSIVIAGSTSSTTILIRMPIDVMAGSYSLTEIGFQASYTDGVNTQPATAGTVLVVEHNPGQRRIKGTFSFETASTTISLGQFNVVYE</sequence>
<evidence type="ECO:0000313" key="1">
    <source>
        <dbReference type="EMBL" id="QNJ97200.1"/>
    </source>
</evidence>
<dbReference type="Pfam" id="PF19765">
    <property type="entry name" value="DUF6252"/>
    <property type="match status" value="2"/>
</dbReference>
<dbReference type="AlphaFoldDB" id="A0A7G8PS84"/>
<dbReference type="InterPro" id="IPR046219">
    <property type="entry name" value="DUF6252"/>
</dbReference>
<name>A0A7G8PS84_9FLAO</name>